<dbReference type="EMBL" id="CP029480">
    <property type="protein sequence ID" value="AWV98604.1"/>
    <property type="molecule type" value="Genomic_DNA"/>
</dbReference>
<evidence type="ECO:0000259" key="2">
    <source>
        <dbReference type="Pfam" id="PF00535"/>
    </source>
</evidence>
<feature type="domain" description="Glycosyltransferase 2-like" evidence="2">
    <location>
        <begin position="14"/>
        <end position="121"/>
    </location>
</feature>
<dbReference type="AlphaFoldDB" id="A0A2Z4GBV0"/>
<dbReference type="KEGG" id="als:DJ013_10660"/>
<dbReference type="SUPFAM" id="SSF53448">
    <property type="entry name" value="Nucleotide-diphospho-sugar transferases"/>
    <property type="match status" value="1"/>
</dbReference>
<dbReference type="RefSeq" id="WP_111371797.1">
    <property type="nucleotide sequence ID" value="NZ_CP029480.1"/>
</dbReference>
<keyword evidence="4" id="KW-1185">Reference proteome</keyword>
<name>A0A2Z4GBV0_9BACT</name>
<dbReference type="InterPro" id="IPR001173">
    <property type="entry name" value="Glyco_trans_2-like"/>
</dbReference>
<dbReference type="InterPro" id="IPR029044">
    <property type="entry name" value="Nucleotide-diphossugar_trans"/>
</dbReference>
<dbReference type="GO" id="GO:0016740">
    <property type="term" value="F:transferase activity"/>
    <property type="evidence" value="ECO:0007669"/>
    <property type="project" value="UniProtKB-KW"/>
</dbReference>
<dbReference type="OrthoDB" id="9815923at2"/>
<evidence type="ECO:0000313" key="3">
    <source>
        <dbReference type="EMBL" id="AWV98604.1"/>
    </source>
</evidence>
<comment type="similarity">
    <text evidence="1">Belongs to the glycosyltransferase 2 family. WaaE/KdtX subfamily.</text>
</comment>
<proteinExistence type="inferred from homology"/>
<dbReference type="Gene3D" id="3.90.550.10">
    <property type="entry name" value="Spore Coat Polysaccharide Biosynthesis Protein SpsA, Chain A"/>
    <property type="match status" value="1"/>
</dbReference>
<gene>
    <name evidence="3" type="ORF">DJ013_10660</name>
</gene>
<organism evidence="3 4">
    <name type="scientific">Arcticibacterium luteifluviistationis</name>
    <dbReference type="NCBI Taxonomy" id="1784714"/>
    <lineage>
        <taxon>Bacteria</taxon>
        <taxon>Pseudomonadati</taxon>
        <taxon>Bacteroidota</taxon>
        <taxon>Cytophagia</taxon>
        <taxon>Cytophagales</taxon>
        <taxon>Leadbetterellaceae</taxon>
        <taxon>Arcticibacterium</taxon>
    </lineage>
</organism>
<keyword evidence="3" id="KW-0808">Transferase</keyword>
<evidence type="ECO:0000313" key="4">
    <source>
        <dbReference type="Proteomes" id="UP000249873"/>
    </source>
</evidence>
<sequence length="290" mass="34229">MTETALGNKLPITAIILTFNEEKNIEACLDSIYDSVGEIYVVDSFSTDNTLSILKKYPSVKVVQNAFENYSIQRNWAFDNLEIANDFILNLDADHRVMPELRDELREYFDKGVPENINGFMASRRTMFLGKWIKRGGHFPVYHGIIFRRGFGQCELKKYDQHFLIKGDSIVLKSNVIDIITESLTVFTERHNKWSSLEAQDFIDYQNNKGEGRVQALKDGNEMEKRRYQRMKYYSYPPFLRVFLYFFHRFILKGGFREGVPGLIFHFLQGFWFRFLVDAKIWELKNEKKE</sequence>
<dbReference type="Pfam" id="PF00535">
    <property type="entry name" value="Glycos_transf_2"/>
    <property type="match status" value="1"/>
</dbReference>
<dbReference type="Proteomes" id="UP000249873">
    <property type="component" value="Chromosome"/>
</dbReference>
<evidence type="ECO:0000256" key="1">
    <source>
        <dbReference type="ARBA" id="ARBA00038494"/>
    </source>
</evidence>
<accession>A0A2Z4GBV0</accession>
<dbReference type="PANTHER" id="PTHR43630">
    <property type="entry name" value="POLY-BETA-1,6-N-ACETYL-D-GLUCOSAMINE SYNTHASE"/>
    <property type="match status" value="1"/>
</dbReference>
<reference evidence="3 4" key="1">
    <citation type="submission" date="2018-05" db="EMBL/GenBank/DDBJ databases">
        <title>Complete genome sequence of Arcticibacterium luteifluviistationis SM1504T, a cytophagaceae bacterium isolated from Arctic surface seawater.</title>
        <authorList>
            <person name="Li Y."/>
            <person name="Qin Q.-L."/>
        </authorList>
    </citation>
    <scope>NUCLEOTIDE SEQUENCE [LARGE SCALE GENOMIC DNA]</scope>
    <source>
        <strain evidence="3 4">SM1504</strain>
    </source>
</reference>
<dbReference type="PANTHER" id="PTHR43630:SF2">
    <property type="entry name" value="GLYCOSYLTRANSFERASE"/>
    <property type="match status" value="1"/>
</dbReference>
<protein>
    <submittedName>
        <fullName evidence="3">Glycosyltransferase family 2 protein</fullName>
    </submittedName>
</protein>
<dbReference type="CDD" id="cd02511">
    <property type="entry name" value="Beta4Glucosyltransferase"/>
    <property type="match status" value="1"/>
</dbReference>